<comment type="caution">
    <text evidence="2">The sequence shown here is derived from an EMBL/GenBank/DDBJ whole genome shotgun (WGS) entry which is preliminary data.</text>
</comment>
<dbReference type="EMBL" id="JAIHOM010000024">
    <property type="protein sequence ID" value="MCW6035947.1"/>
    <property type="molecule type" value="Genomic_DNA"/>
</dbReference>
<proteinExistence type="predicted"/>
<reference evidence="2 3" key="1">
    <citation type="submission" date="2021-08" db="EMBL/GenBank/DDBJ databases">
        <title>Draft genome sequence of Spirulina subsalsa with high tolerance to salinity and hype-accumulation of phycocyanin.</title>
        <authorList>
            <person name="Pei H."/>
            <person name="Jiang L."/>
        </authorList>
    </citation>
    <scope>NUCLEOTIDE SEQUENCE [LARGE SCALE GENOMIC DNA]</scope>
    <source>
        <strain evidence="2 3">FACHB-351</strain>
    </source>
</reference>
<name>A0ABT3L359_9CYAN</name>
<organism evidence="2 3">
    <name type="scientific">Spirulina subsalsa FACHB-351</name>
    <dbReference type="NCBI Taxonomy" id="234711"/>
    <lineage>
        <taxon>Bacteria</taxon>
        <taxon>Bacillati</taxon>
        <taxon>Cyanobacteriota</taxon>
        <taxon>Cyanophyceae</taxon>
        <taxon>Spirulinales</taxon>
        <taxon>Spirulinaceae</taxon>
        <taxon>Spirulina</taxon>
    </lineage>
</organism>
<dbReference type="RefSeq" id="WP_265263675.1">
    <property type="nucleotide sequence ID" value="NZ_JAIHOM010000024.1"/>
</dbReference>
<dbReference type="InterPro" id="IPR029063">
    <property type="entry name" value="SAM-dependent_MTases_sf"/>
</dbReference>
<dbReference type="GO" id="GO:0008168">
    <property type="term" value="F:methyltransferase activity"/>
    <property type="evidence" value="ECO:0007669"/>
    <property type="project" value="UniProtKB-KW"/>
</dbReference>
<dbReference type="Gene3D" id="3.40.50.150">
    <property type="entry name" value="Vaccinia Virus protein VP39"/>
    <property type="match status" value="1"/>
</dbReference>
<gene>
    <name evidence="2" type="ORF">K4A83_06630</name>
</gene>
<dbReference type="InterPro" id="IPR013216">
    <property type="entry name" value="Methyltransf_11"/>
</dbReference>
<dbReference type="SUPFAM" id="SSF53335">
    <property type="entry name" value="S-adenosyl-L-methionine-dependent methyltransferases"/>
    <property type="match status" value="1"/>
</dbReference>
<dbReference type="Pfam" id="PF08241">
    <property type="entry name" value="Methyltransf_11"/>
    <property type="match status" value="1"/>
</dbReference>
<keyword evidence="2" id="KW-0808">Transferase</keyword>
<evidence type="ECO:0000259" key="1">
    <source>
        <dbReference type="Pfam" id="PF08241"/>
    </source>
</evidence>
<sequence>MKLQLLPPHSLIKTGTVDHADWNFRPILGWIQRLRFRLVLSLLPKEPINKLLEVGYGSGIFLPELSQHCYQLYGTDIHHHHQSITQLLEHLNIHTHLYASSVEFLPFADQIFDTIVAVSTLEFVEDIEAACLELKRVLKPGKSLIIITPGHSPLVDWGLKLLTGESAKTDYEDRRQTLIPILLKHFTLQDKKTFPRWGSSIFCLYKALKLSY</sequence>
<feature type="domain" description="Methyltransferase type 11" evidence="1">
    <location>
        <begin position="52"/>
        <end position="146"/>
    </location>
</feature>
<keyword evidence="3" id="KW-1185">Reference proteome</keyword>
<dbReference type="GO" id="GO:0032259">
    <property type="term" value="P:methylation"/>
    <property type="evidence" value="ECO:0007669"/>
    <property type="project" value="UniProtKB-KW"/>
</dbReference>
<evidence type="ECO:0000313" key="2">
    <source>
        <dbReference type="EMBL" id="MCW6035947.1"/>
    </source>
</evidence>
<protein>
    <submittedName>
        <fullName evidence="2">Class I SAM-dependent methyltransferase</fullName>
    </submittedName>
</protein>
<dbReference type="Proteomes" id="UP001526426">
    <property type="component" value="Unassembled WGS sequence"/>
</dbReference>
<dbReference type="CDD" id="cd02440">
    <property type="entry name" value="AdoMet_MTases"/>
    <property type="match status" value="1"/>
</dbReference>
<accession>A0ABT3L359</accession>
<keyword evidence="2" id="KW-0489">Methyltransferase</keyword>
<evidence type="ECO:0000313" key="3">
    <source>
        <dbReference type="Proteomes" id="UP001526426"/>
    </source>
</evidence>